<evidence type="ECO:0000313" key="1">
    <source>
        <dbReference type="EMBL" id="KAJ1941790.1"/>
    </source>
</evidence>
<proteinExistence type="predicted"/>
<comment type="caution">
    <text evidence="1">The sequence shown here is derived from an EMBL/GenBank/DDBJ whole genome shotgun (WGS) entry which is preliminary data.</text>
</comment>
<sequence length="326" mass="35933">MITAREATLDRLVVQGSIGSVVIDKRKYKLVAYFSDQMHSSGQKAAKVIGCKTTTVPAGNDFRLTKQALEQAVAKNREQDLIPFFVCGTFGTTNTTAIDDLPGIADVAQKESLWYHVDATYAGSALTCPEFRPLAAGSERADSFNFNPHKWVLTNFDCLALWVADSTHLVNALSIHREYYPKAEGDTAFLPLGRRFRSLKLWFAMRMYGAEGIRKHIRDDVMQAKWLANQLVADGRFELIVPVVFGLVVFRIKPKALSDPSKVSHANTALIKAINDNGRVLLIGTKLNGNEVLRAAVGSTFGTQKNAHLLFVILKEQAAKAIIAPE</sequence>
<dbReference type="EMBL" id="JANBPW010002157">
    <property type="protein sequence ID" value="KAJ1941790.1"/>
    <property type="molecule type" value="Genomic_DNA"/>
</dbReference>
<protein>
    <submittedName>
        <fullName evidence="1">Uncharacterized protein</fullName>
    </submittedName>
</protein>
<evidence type="ECO:0000313" key="2">
    <source>
        <dbReference type="Proteomes" id="UP001150603"/>
    </source>
</evidence>
<reference evidence="1" key="1">
    <citation type="submission" date="2022-07" db="EMBL/GenBank/DDBJ databases">
        <title>Phylogenomic reconstructions and comparative analyses of Kickxellomycotina fungi.</title>
        <authorList>
            <person name="Reynolds N.K."/>
            <person name="Stajich J.E."/>
            <person name="Barry K."/>
            <person name="Grigoriev I.V."/>
            <person name="Crous P."/>
            <person name="Smith M.E."/>
        </authorList>
    </citation>
    <scope>NUCLEOTIDE SEQUENCE</scope>
    <source>
        <strain evidence="1">NRRL 5244</strain>
    </source>
</reference>
<name>A0ACC1J8H0_9FUNG</name>
<accession>A0ACC1J8H0</accession>
<gene>
    <name evidence="1" type="ORF">FBU59_003397</name>
</gene>
<dbReference type="Proteomes" id="UP001150603">
    <property type="component" value="Unassembled WGS sequence"/>
</dbReference>
<organism evidence="1 2">
    <name type="scientific">Linderina macrospora</name>
    <dbReference type="NCBI Taxonomy" id="4868"/>
    <lineage>
        <taxon>Eukaryota</taxon>
        <taxon>Fungi</taxon>
        <taxon>Fungi incertae sedis</taxon>
        <taxon>Zoopagomycota</taxon>
        <taxon>Kickxellomycotina</taxon>
        <taxon>Kickxellomycetes</taxon>
        <taxon>Kickxellales</taxon>
        <taxon>Kickxellaceae</taxon>
        <taxon>Linderina</taxon>
    </lineage>
</organism>
<keyword evidence="2" id="KW-1185">Reference proteome</keyword>